<gene>
    <name evidence="10" type="ORF">HLQ16_20875</name>
</gene>
<dbReference type="RefSeq" id="WP_171298940.1">
    <property type="nucleotide sequence ID" value="NZ_CP077615.1"/>
</dbReference>
<accession>A0A7Y3T0B7</accession>
<dbReference type="EC" id="2.1.1.72" evidence="1"/>
<protein>
    <recommendedName>
        <fullName evidence="1">site-specific DNA-methyltransferase (adenine-specific)</fullName>
        <ecNumber evidence="1">2.1.1.72</ecNumber>
    </recommendedName>
</protein>
<evidence type="ECO:0000256" key="8">
    <source>
        <dbReference type="SAM" id="Coils"/>
    </source>
</evidence>
<dbReference type="Proteomes" id="UP000531659">
    <property type="component" value="Unassembled WGS sequence"/>
</dbReference>
<evidence type="ECO:0000313" key="11">
    <source>
        <dbReference type="Proteomes" id="UP000531659"/>
    </source>
</evidence>
<evidence type="ECO:0000259" key="9">
    <source>
        <dbReference type="Pfam" id="PF02384"/>
    </source>
</evidence>
<organism evidence="10 11">
    <name type="scientific">Clostridium estertheticum</name>
    <dbReference type="NCBI Taxonomy" id="238834"/>
    <lineage>
        <taxon>Bacteria</taxon>
        <taxon>Bacillati</taxon>
        <taxon>Bacillota</taxon>
        <taxon>Clostridia</taxon>
        <taxon>Eubacteriales</taxon>
        <taxon>Clostridiaceae</taxon>
        <taxon>Clostridium</taxon>
    </lineage>
</organism>
<comment type="caution">
    <text evidence="10">The sequence shown here is derived from an EMBL/GenBank/DDBJ whole genome shotgun (WGS) entry which is preliminary data.</text>
</comment>
<keyword evidence="8" id="KW-0175">Coiled coil</keyword>
<evidence type="ECO:0000256" key="1">
    <source>
        <dbReference type="ARBA" id="ARBA00011900"/>
    </source>
</evidence>
<dbReference type="GeneID" id="83592391"/>
<dbReference type="InterPro" id="IPR044946">
    <property type="entry name" value="Restrct_endonuc_typeI_TRD_sf"/>
</dbReference>
<name>A0A7Y3T0B7_9CLOT</name>
<proteinExistence type="predicted"/>
<evidence type="ECO:0000313" key="10">
    <source>
        <dbReference type="EMBL" id="NNU78370.1"/>
    </source>
</evidence>
<dbReference type="Pfam" id="PF02384">
    <property type="entry name" value="N6_Mtase"/>
    <property type="match status" value="1"/>
</dbReference>
<keyword evidence="4" id="KW-0949">S-adenosyl-L-methionine</keyword>
<evidence type="ECO:0000256" key="4">
    <source>
        <dbReference type="ARBA" id="ARBA00022691"/>
    </source>
</evidence>
<dbReference type="Gene3D" id="3.90.220.20">
    <property type="entry name" value="DNA methylase specificity domains"/>
    <property type="match status" value="1"/>
</dbReference>
<dbReference type="InterPro" id="IPR029063">
    <property type="entry name" value="SAM-dependent_MTases_sf"/>
</dbReference>
<dbReference type="GO" id="GO:0009007">
    <property type="term" value="F:site-specific DNA-methyltransferase (adenine-specific) activity"/>
    <property type="evidence" value="ECO:0007669"/>
    <property type="project" value="UniProtKB-EC"/>
</dbReference>
<dbReference type="GO" id="GO:0003677">
    <property type="term" value="F:DNA binding"/>
    <property type="evidence" value="ECO:0007669"/>
    <property type="project" value="UniProtKB-KW"/>
</dbReference>
<dbReference type="GO" id="GO:0008170">
    <property type="term" value="F:N-methyltransferase activity"/>
    <property type="evidence" value="ECO:0007669"/>
    <property type="project" value="InterPro"/>
</dbReference>
<feature type="domain" description="DNA methylase adenine-specific" evidence="9">
    <location>
        <begin position="113"/>
        <end position="413"/>
    </location>
</feature>
<sequence length="630" mass="71659">MEKVLKFNSSISDLLRNDYRAEELDIIVAKYYGLGYCSLINKIGHITIDTILRSSDIRKEVEKGFALIEGEVSSLNGVFKYLVNDNKMSDKTYYQLLSLIKSVNFSKEEWRYAFEDMLSRINEAVGRAGAETRTPNCLNRLGIRLLEPHIGSFYDGAAGLNSTLIEASEFGSEYGGSLKLYGQEIKPVTWAIGKIRLFINGIEDAEVKLGNTLEKPLFTEGNNQVKQFDNIMMNFPFGLAWNKEDASIEKDVFNRFIFGKPTRSSSEWLFISHIIKSLKEQGKAIAITTSGTLFRGAADAMVRENIIVSDCIEAVISLPSSLFKTTAIPVNMIVININKEEILKDKILFINGENMYENLNKTQKTLAEEHIDKIVDAYKKKQEIEEFSIIIHRKDLEENNLLPSRYVMKAEINTDYFGKVKFNKEKLMELKKCKTLGDIGEFYRGINVIGENVQDENGEYKIINLADVKDGEIDIEALGRYTIKNNARVEAYRVEEGDIIISIRGTSIKICIIPKHEGKVLLSQNFIGIRIRWDNSPEYIKEFLESPLGQFLIASKQAGTSIITLNPKDLKQIPVVLLSIEEQLSTIKTYKDQEIKLRNEIVHLQNKIKEIKLDLYAGMGIREKFIITKL</sequence>
<keyword evidence="2 10" id="KW-0489">Methyltransferase</keyword>
<reference evidence="10 11" key="1">
    <citation type="submission" date="2020-05" db="EMBL/GenBank/DDBJ databases">
        <title>Complete genome of Clostridium estertheticum subspecies estertheticum, isolated from Vacuum packed lamb meat from New Zealand imported to Switzerland.</title>
        <authorList>
            <person name="Wambui J."/>
            <person name="Stevens M.J.A."/>
            <person name="Stephan R."/>
        </authorList>
    </citation>
    <scope>NUCLEOTIDE SEQUENCE [LARGE SCALE GENOMIC DNA]</scope>
    <source>
        <strain evidence="10 11">CEST001</strain>
    </source>
</reference>
<dbReference type="GO" id="GO:0032259">
    <property type="term" value="P:methylation"/>
    <property type="evidence" value="ECO:0007669"/>
    <property type="project" value="UniProtKB-KW"/>
</dbReference>
<dbReference type="GO" id="GO:0009307">
    <property type="term" value="P:DNA restriction-modification system"/>
    <property type="evidence" value="ECO:0007669"/>
    <property type="project" value="UniProtKB-KW"/>
</dbReference>
<evidence type="ECO:0000256" key="3">
    <source>
        <dbReference type="ARBA" id="ARBA00022679"/>
    </source>
</evidence>
<evidence type="ECO:0000256" key="7">
    <source>
        <dbReference type="ARBA" id="ARBA00047942"/>
    </source>
</evidence>
<dbReference type="PANTHER" id="PTHR42933">
    <property type="entry name" value="SLR6095 PROTEIN"/>
    <property type="match status" value="1"/>
</dbReference>
<keyword evidence="3" id="KW-0808">Transferase</keyword>
<dbReference type="PANTHER" id="PTHR42933:SF3">
    <property type="entry name" value="TYPE I RESTRICTION ENZYME MJAVIII METHYLASE SUBUNIT"/>
    <property type="match status" value="1"/>
</dbReference>
<dbReference type="InterPro" id="IPR003356">
    <property type="entry name" value="DNA_methylase_A-5"/>
</dbReference>
<dbReference type="EMBL" id="JABEYB010000022">
    <property type="protein sequence ID" value="NNU78370.1"/>
    <property type="molecule type" value="Genomic_DNA"/>
</dbReference>
<dbReference type="AlphaFoldDB" id="A0A7Y3T0B7"/>
<dbReference type="InterPro" id="IPR051537">
    <property type="entry name" value="DNA_Adenine_Mtase"/>
</dbReference>
<evidence type="ECO:0000256" key="2">
    <source>
        <dbReference type="ARBA" id="ARBA00022603"/>
    </source>
</evidence>
<keyword evidence="5" id="KW-0680">Restriction system</keyword>
<dbReference type="SUPFAM" id="SSF116734">
    <property type="entry name" value="DNA methylase specificity domain"/>
    <property type="match status" value="1"/>
</dbReference>
<keyword evidence="6" id="KW-0238">DNA-binding</keyword>
<comment type="catalytic activity">
    <reaction evidence="7">
        <text>a 2'-deoxyadenosine in DNA + S-adenosyl-L-methionine = an N(6)-methyl-2'-deoxyadenosine in DNA + S-adenosyl-L-homocysteine + H(+)</text>
        <dbReference type="Rhea" id="RHEA:15197"/>
        <dbReference type="Rhea" id="RHEA-COMP:12418"/>
        <dbReference type="Rhea" id="RHEA-COMP:12419"/>
        <dbReference type="ChEBI" id="CHEBI:15378"/>
        <dbReference type="ChEBI" id="CHEBI:57856"/>
        <dbReference type="ChEBI" id="CHEBI:59789"/>
        <dbReference type="ChEBI" id="CHEBI:90615"/>
        <dbReference type="ChEBI" id="CHEBI:90616"/>
        <dbReference type="EC" id="2.1.1.72"/>
    </reaction>
</comment>
<evidence type="ECO:0000256" key="5">
    <source>
        <dbReference type="ARBA" id="ARBA00022747"/>
    </source>
</evidence>
<evidence type="ECO:0000256" key="6">
    <source>
        <dbReference type="ARBA" id="ARBA00023125"/>
    </source>
</evidence>
<dbReference type="Gene3D" id="3.40.50.150">
    <property type="entry name" value="Vaccinia Virus protein VP39"/>
    <property type="match status" value="1"/>
</dbReference>
<dbReference type="SUPFAM" id="SSF53335">
    <property type="entry name" value="S-adenosyl-L-methionine-dependent methyltransferases"/>
    <property type="match status" value="1"/>
</dbReference>
<feature type="coiled-coil region" evidence="8">
    <location>
        <begin position="587"/>
        <end position="614"/>
    </location>
</feature>